<dbReference type="Pfam" id="PF00172">
    <property type="entry name" value="Zn_clus"/>
    <property type="match status" value="1"/>
</dbReference>
<reference evidence="6 7" key="1">
    <citation type="submission" date="2017-05" db="EMBL/GenBank/DDBJ databases">
        <title>Genome sequence for an aflatoxigenic pathogen of Argentinian peanut, Aspergillus arachidicola.</title>
        <authorList>
            <person name="Moore G."/>
            <person name="Beltz S.B."/>
            <person name="Mack B.M."/>
        </authorList>
    </citation>
    <scope>NUCLEOTIDE SEQUENCE [LARGE SCALE GENOMIC DNA]</scope>
    <source>
        <strain evidence="6 7">CBS 117610</strain>
    </source>
</reference>
<protein>
    <submittedName>
        <fullName evidence="6">Putative C6 transcription factor</fullName>
    </submittedName>
</protein>
<dbReference type="PANTHER" id="PTHR47784:SF5">
    <property type="entry name" value="STEROL UPTAKE CONTROL PROTEIN 2"/>
    <property type="match status" value="1"/>
</dbReference>
<evidence type="ECO:0000313" key="6">
    <source>
        <dbReference type="EMBL" id="PIG88585.1"/>
    </source>
</evidence>
<keyword evidence="4" id="KW-0539">Nucleus</keyword>
<evidence type="ECO:0000313" key="7">
    <source>
        <dbReference type="Proteomes" id="UP000231358"/>
    </source>
</evidence>
<keyword evidence="3" id="KW-0804">Transcription</keyword>
<evidence type="ECO:0000256" key="3">
    <source>
        <dbReference type="ARBA" id="ARBA00023163"/>
    </source>
</evidence>
<dbReference type="InterPro" id="IPR053157">
    <property type="entry name" value="Sterol_Uptake_Regulator"/>
</dbReference>
<dbReference type="InterPro" id="IPR021858">
    <property type="entry name" value="Fun_TF"/>
</dbReference>
<accession>A0A2G7G7J8</accession>
<dbReference type="GO" id="GO:0008270">
    <property type="term" value="F:zinc ion binding"/>
    <property type="evidence" value="ECO:0007669"/>
    <property type="project" value="InterPro"/>
</dbReference>
<dbReference type="PANTHER" id="PTHR47784">
    <property type="entry name" value="STEROL UPTAKE CONTROL PROTEIN 2"/>
    <property type="match status" value="1"/>
</dbReference>
<feature type="domain" description="Zn(2)-C6 fungal-type" evidence="5">
    <location>
        <begin position="19"/>
        <end position="49"/>
    </location>
</feature>
<dbReference type="Gene3D" id="4.10.240.10">
    <property type="entry name" value="Zn(2)-C6 fungal-type DNA-binding domain"/>
    <property type="match status" value="1"/>
</dbReference>
<dbReference type="CDD" id="cd00067">
    <property type="entry name" value="GAL4"/>
    <property type="match status" value="1"/>
</dbReference>
<dbReference type="PRINTS" id="PR00755">
    <property type="entry name" value="AFLATOXINBRP"/>
</dbReference>
<dbReference type="InterPro" id="IPR001138">
    <property type="entry name" value="Zn2Cys6_DnaBD"/>
</dbReference>
<sequence>MRTGSGLKGRRSHQKSRTGCQQCKQRKVKCGEEKPTCSNCRRHEVDCSFAFSSQTKASTSIDNQLSPRSRTITPLCTPGTIHSGSPGDNGQLQTAVSSELHIPDLELLHHYTTSTAYTFSLHPLLQAFWRFEVPRIGFTAPYTLRAILAVSALHLAFLRPEKMQLYITQANTHHEAALKLATPEMAKISPGNSAPLFLLSALSSFISCAKPLKLGNFFLLENNNIADWLLLIRGTGTILDFADESLKSGPLASMFSVRAQHQKFRTSRRHHVLEELHQLILTQVQDQHMLHMYIGTLNEMNRSFAMCLEHNLRLETADVFVWLMRVPYDFLVLLRNYEPLALVILGYFCVLLHQLEWMWCMKGWSTHLLSQIYDQLGPTHRVWIRWPIEQIGFLPPT</sequence>
<evidence type="ECO:0000256" key="4">
    <source>
        <dbReference type="ARBA" id="ARBA00023242"/>
    </source>
</evidence>
<dbReference type="InterPro" id="IPR036864">
    <property type="entry name" value="Zn2-C6_fun-type_DNA-bd_sf"/>
</dbReference>
<evidence type="ECO:0000256" key="1">
    <source>
        <dbReference type="ARBA" id="ARBA00023015"/>
    </source>
</evidence>
<dbReference type="SMART" id="SM00066">
    <property type="entry name" value="GAL4"/>
    <property type="match status" value="1"/>
</dbReference>
<proteinExistence type="predicted"/>
<evidence type="ECO:0000259" key="5">
    <source>
        <dbReference type="PROSITE" id="PS50048"/>
    </source>
</evidence>
<dbReference type="AlphaFoldDB" id="A0A2G7G7J8"/>
<dbReference type="PROSITE" id="PS50048">
    <property type="entry name" value="ZN2_CY6_FUNGAL_2"/>
    <property type="match status" value="1"/>
</dbReference>
<dbReference type="GO" id="GO:0003677">
    <property type="term" value="F:DNA binding"/>
    <property type="evidence" value="ECO:0007669"/>
    <property type="project" value="UniProtKB-KW"/>
</dbReference>
<dbReference type="STRING" id="656916.A0A2G7G7J8"/>
<dbReference type="EMBL" id="NEXV01000098">
    <property type="protein sequence ID" value="PIG88585.1"/>
    <property type="molecule type" value="Genomic_DNA"/>
</dbReference>
<dbReference type="GO" id="GO:0001228">
    <property type="term" value="F:DNA-binding transcription activator activity, RNA polymerase II-specific"/>
    <property type="evidence" value="ECO:0007669"/>
    <property type="project" value="TreeGrafter"/>
</dbReference>
<dbReference type="SUPFAM" id="SSF57701">
    <property type="entry name" value="Zn2/Cys6 DNA-binding domain"/>
    <property type="match status" value="1"/>
</dbReference>
<keyword evidence="2" id="KW-0238">DNA-binding</keyword>
<dbReference type="Proteomes" id="UP000231358">
    <property type="component" value="Unassembled WGS sequence"/>
</dbReference>
<keyword evidence="7" id="KW-1185">Reference proteome</keyword>
<name>A0A2G7G7J8_9EURO</name>
<dbReference type="Pfam" id="PF11951">
    <property type="entry name" value="Fungal_trans_2"/>
    <property type="match status" value="1"/>
</dbReference>
<organism evidence="6 7">
    <name type="scientific">Aspergillus arachidicola</name>
    <dbReference type="NCBI Taxonomy" id="656916"/>
    <lineage>
        <taxon>Eukaryota</taxon>
        <taxon>Fungi</taxon>
        <taxon>Dikarya</taxon>
        <taxon>Ascomycota</taxon>
        <taxon>Pezizomycotina</taxon>
        <taxon>Eurotiomycetes</taxon>
        <taxon>Eurotiomycetidae</taxon>
        <taxon>Eurotiales</taxon>
        <taxon>Aspergillaceae</taxon>
        <taxon>Aspergillus</taxon>
        <taxon>Aspergillus subgen. Circumdati</taxon>
    </lineage>
</organism>
<gene>
    <name evidence="6" type="ORF">AARAC_000956</name>
</gene>
<comment type="caution">
    <text evidence="6">The sequence shown here is derived from an EMBL/GenBank/DDBJ whole genome shotgun (WGS) entry which is preliminary data.</text>
</comment>
<keyword evidence="1" id="KW-0805">Transcription regulation</keyword>
<dbReference type="PROSITE" id="PS00463">
    <property type="entry name" value="ZN2_CY6_FUNGAL_1"/>
    <property type="match status" value="1"/>
</dbReference>
<evidence type="ECO:0000256" key="2">
    <source>
        <dbReference type="ARBA" id="ARBA00023125"/>
    </source>
</evidence>